<keyword evidence="6 7" id="KW-0315">Glutamine amidotransferase</keyword>
<dbReference type="Gene3D" id="3.40.50.2020">
    <property type="match status" value="1"/>
</dbReference>
<dbReference type="Proteomes" id="UP000243507">
    <property type="component" value="Unassembled WGS sequence"/>
</dbReference>
<dbReference type="RefSeq" id="WP_096431391.1">
    <property type="nucleotide sequence ID" value="NZ_NTJD01000002.1"/>
</dbReference>
<dbReference type="PANTHER" id="PTHR11907">
    <property type="entry name" value="AMIDOPHOSPHORIBOSYLTRANSFERASE"/>
    <property type="match status" value="1"/>
</dbReference>
<dbReference type="CDD" id="cd06223">
    <property type="entry name" value="PRTases_typeI"/>
    <property type="match status" value="1"/>
</dbReference>
<feature type="domain" description="Glutamine amidotransferase type-2" evidence="12">
    <location>
        <begin position="22"/>
        <end position="245"/>
    </location>
</feature>
<comment type="catalytic activity">
    <reaction evidence="7 8">
        <text>5-phospho-beta-D-ribosylamine + L-glutamate + diphosphate = 5-phospho-alpha-D-ribose 1-diphosphate + L-glutamine + H2O</text>
        <dbReference type="Rhea" id="RHEA:14905"/>
        <dbReference type="ChEBI" id="CHEBI:15377"/>
        <dbReference type="ChEBI" id="CHEBI:29985"/>
        <dbReference type="ChEBI" id="CHEBI:33019"/>
        <dbReference type="ChEBI" id="CHEBI:58017"/>
        <dbReference type="ChEBI" id="CHEBI:58359"/>
        <dbReference type="ChEBI" id="CHEBI:58681"/>
        <dbReference type="EC" id="2.4.2.14"/>
    </reaction>
</comment>
<gene>
    <name evidence="7" type="primary">purF</name>
    <name evidence="13" type="ORF">CLN94_04115</name>
</gene>
<comment type="pathway">
    <text evidence="1 7 8">Purine metabolism; IMP biosynthesis via de novo pathway; N(1)-(5-phospho-D-ribosyl)glycinamide from 5-phospho-alpha-D-ribose 1-diphosphate: step 1/2.</text>
</comment>
<evidence type="ECO:0000256" key="6">
    <source>
        <dbReference type="ARBA" id="ARBA00022962"/>
    </source>
</evidence>
<accession>A0A2A4CR21</accession>
<feature type="binding site" evidence="7 10">
    <location>
        <position position="371"/>
    </location>
    <ligand>
        <name>Mg(2+)</name>
        <dbReference type="ChEBI" id="CHEBI:18420"/>
    </ligand>
</feature>
<evidence type="ECO:0000256" key="11">
    <source>
        <dbReference type="PIRSR" id="PIRSR000485-3"/>
    </source>
</evidence>
<evidence type="ECO:0000256" key="7">
    <source>
        <dbReference type="HAMAP-Rule" id="MF_01931"/>
    </source>
</evidence>
<dbReference type="InterPro" id="IPR035584">
    <property type="entry name" value="PurF_N"/>
</dbReference>
<dbReference type="Pfam" id="PF13522">
    <property type="entry name" value="GATase_6"/>
    <property type="match status" value="1"/>
</dbReference>
<keyword evidence="5 7" id="KW-0658">Purine biosynthesis</keyword>
<dbReference type="NCBIfam" id="TIGR01134">
    <property type="entry name" value="purF"/>
    <property type="match status" value="1"/>
</dbReference>
<dbReference type="EMBL" id="NTJD01000002">
    <property type="protein sequence ID" value="PCD77691.1"/>
    <property type="molecule type" value="Genomic_DNA"/>
</dbReference>
<evidence type="ECO:0000256" key="10">
    <source>
        <dbReference type="PIRSR" id="PIRSR000485-2"/>
    </source>
</evidence>
<comment type="caution">
    <text evidence="13">The sequence shown here is derived from an EMBL/GenBank/DDBJ whole genome shotgun (WGS) entry which is preliminary data.</text>
</comment>
<evidence type="ECO:0000256" key="1">
    <source>
        <dbReference type="ARBA" id="ARBA00005209"/>
    </source>
</evidence>
<keyword evidence="3 7" id="KW-0328">Glycosyltransferase</keyword>
<feature type="binding site" evidence="7 10">
    <location>
        <position position="370"/>
    </location>
    <ligand>
        <name>Mg(2+)</name>
        <dbReference type="ChEBI" id="CHEBI:18420"/>
    </ligand>
</feature>
<dbReference type="GO" id="GO:0006189">
    <property type="term" value="P:'de novo' IMP biosynthetic process"/>
    <property type="evidence" value="ECO:0007669"/>
    <property type="project" value="UniProtKB-UniRule"/>
</dbReference>
<evidence type="ECO:0000259" key="12">
    <source>
        <dbReference type="PROSITE" id="PS51278"/>
    </source>
</evidence>
<keyword evidence="7 10" id="KW-0460">Magnesium</keyword>
<dbReference type="PIRSF" id="PIRSF000485">
    <property type="entry name" value="Amd_phspho_trans"/>
    <property type="match status" value="1"/>
</dbReference>
<evidence type="ECO:0000313" key="13">
    <source>
        <dbReference type="EMBL" id="PCD77691.1"/>
    </source>
</evidence>
<comment type="cofactor">
    <cofactor evidence="7 11">
        <name>[4Fe-4S] cluster</name>
        <dbReference type="ChEBI" id="CHEBI:49883"/>
    </cofactor>
    <text evidence="7 11">Binds 1 [4Fe-4S] cluster per subunit.</text>
</comment>
<feature type="binding site" evidence="7 11">
    <location>
        <position position="467"/>
    </location>
    <ligand>
        <name>[4Fe-4S] cluster</name>
        <dbReference type="ChEBI" id="CHEBI:49883"/>
    </ligand>
</feature>
<evidence type="ECO:0000256" key="4">
    <source>
        <dbReference type="ARBA" id="ARBA00022679"/>
    </source>
</evidence>
<evidence type="ECO:0000256" key="8">
    <source>
        <dbReference type="PIRNR" id="PIRNR000485"/>
    </source>
</evidence>
<dbReference type="InterPro" id="IPR029055">
    <property type="entry name" value="Ntn_hydrolases_N"/>
</dbReference>
<proteinExistence type="inferred from homology"/>
<evidence type="ECO:0000256" key="2">
    <source>
        <dbReference type="ARBA" id="ARBA00010138"/>
    </source>
</evidence>
<protein>
    <recommendedName>
        <fullName evidence="7">Amidophosphoribosyltransferase</fullName>
        <shortName evidence="7">ATase</shortName>
        <ecNumber evidence="7">2.4.2.14</ecNumber>
    </recommendedName>
    <alternativeName>
        <fullName evidence="7">Glutamine phosphoribosylpyrophosphate amidotransferase</fullName>
        <shortName evidence="7">GPATase</shortName>
    </alternativeName>
</protein>
<comment type="similarity">
    <text evidence="2 7 8">In the C-terminal section; belongs to the purine/pyrimidine phosphoribosyltransferase family.</text>
</comment>
<dbReference type="InterPro" id="IPR005854">
    <property type="entry name" value="PurF"/>
</dbReference>
<feature type="binding site" evidence="7 11">
    <location>
        <position position="261"/>
    </location>
    <ligand>
        <name>[4Fe-4S] cluster</name>
        <dbReference type="ChEBI" id="CHEBI:49883"/>
    </ligand>
</feature>
<dbReference type="InterPro" id="IPR017932">
    <property type="entry name" value="GATase_2_dom"/>
</dbReference>
<dbReference type="InterPro" id="IPR029057">
    <property type="entry name" value="PRTase-like"/>
</dbReference>
<dbReference type="EC" id="2.4.2.14" evidence="7"/>
<dbReference type="UniPathway" id="UPA00074">
    <property type="reaction ID" value="UER00124"/>
</dbReference>
<sequence length="492" mass="53400">MTQPCKPFLSHPFDDDKLKEECGVFGVIGVADAANFVALGLHALQHRGQEAGGIITHDGEKGFNSAHRFGYVRDNFTKASVMETLPGALGIGHVRYSTAGSKAAAIRDVQPFFGEFSMGGAAIAHNGNLTNAEALRRELIDHGAIFQSSSDSECIIHLMARSIQKTHADRIADALRRVEGAFSVVAMTRTKLIGVRDPLGVRPLVLGRIGDNGFVLSSETCALDIIGAEFVREIAPGEMVVIQDGKIESTRPFQPAPSRFCIFEHVYFSRPDSFIDGRSVYETRLQIGVELAREAPVDADLVCPVPDSGTPAAIGFSQASGIPFALGIVRNQYMGRTFIEPTEHIRNMGVRLKLNVNKTLIKGKRVILVDDSVVRGTTSRKIKEMILDAGAAEVHFRIASPPTAWPCFYGVDTPDREKLLAARMSEDEMRDWIGVDSLKFISLDGLYRATGAQDGRNAACPQYCDACFSGEYPIAPADQLEKGFKVKAPCAG</sequence>
<keyword evidence="7 11" id="KW-0408">Iron</keyword>
<comment type="function">
    <text evidence="7">Catalyzes the formation of phosphoribosylamine from phosphoribosylpyrophosphate (PRPP) and glutamine.</text>
</comment>
<dbReference type="AlphaFoldDB" id="A0A2A4CR21"/>
<dbReference type="SUPFAM" id="SSF53271">
    <property type="entry name" value="PRTase-like"/>
    <property type="match status" value="1"/>
</dbReference>
<dbReference type="GO" id="GO:0000287">
    <property type="term" value="F:magnesium ion binding"/>
    <property type="evidence" value="ECO:0007669"/>
    <property type="project" value="UniProtKB-UniRule"/>
</dbReference>
<evidence type="ECO:0000256" key="9">
    <source>
        <dbReference type="PIRSR" id="PIRSR000485-1"/>
    </source>
</evidence>
<keyword evidence="7 11" id="KW-0411">Iron-sulfur</keyword>
<dbReference type="GO" id="GO:0009113">
    <property type="term" value="P:purine nucleobase biosynthetic process"/>
    <property type="evidence" value="ECO:0007669"/>
    <property type="project" value="UniProtKB-UniRule"/>
</dbReference>
<dbReference type="Gene3D" id="3.60.20.10">
    <property type="entry name" value="Glutamine Phosphoribosylpyrophosphate, subunit 1, domain 1"/>
    <property type="match status" value="1"/>
</dbReference>
<keyword evidence="14" id="KW-1185">Reference proteome</keyword>
<evidence type="ECO:0000313" key="14">
    <source>
        <dbReference type="Proteomes" id="UP000243507"/>
    </source>
</evidence>
<comment type="cofactor">
    <cofactor evidence="7 10">
        <name>Mg(2+)</name>
        <dbReference type="ChEBI" id="CHEBI:18420"/>
    </cofactor>
    <text evidence="7 10">Binds 1 Mg(2+) ion per subunit.</text>
</comment>
<feature type="active site" description="Nucleophile" evidence="7 9">
    <location>
        <position position="22"/>
    </location>
</feature>
<evidence type="ECO:0000256" key="5">
    <source>
        <dbReference type="ARBA" id="ARBA00022755"/>
    </source>
</evidence>
<keyword evidence="7 10" id="KW-0479">Metal-binding</keyword>
<feature type="binding site" evidence="7 11">
    <location>
        <position position="464"/>
    </location>
    <ligand>
        <name>[4Fe-4S] cluster</name>
        <dbReference type="ChEBI" id="CHEBI:49883"/>
    </ligand>
</feature>
<keyword evidence="4 7" id="KW-0808">Transferase</keyword>
<dbReference type="HAMAP" id="MF_01931">
    <property type="entry name" value="PurF"/>
    <property type="match status" value="1"/>
</dbReference>
<dbReference type="GO" id="GO:0051539">
    <property type="term" value="F:4 iron, 4 sulfur cluster binding"/>
    <property type="evidence" value="ECO:0007669"/>
    <property type="project" value="UniProtKB-KW"/>
</dbReference>
<feature type="binding site" evidence="7 11">
    <location>
        <position position="407"/>
    </location>
    <ligand>
        <name>[4Fe-4S] cluster</name>
        <dbReference type="ChEBI" id="CHEBI:49883"/>
    </ligand>
</feature>
<dbReference type="GO" id="GO:0004044">
    <property type="term" value="F:amidophosphoribosyltransferase activity"/>
    <property type="evidence" value="ECO:0007669"/>
    <property type="project" value="UniProtKB-UniRule"/>
</dbReference>
<reference evidence="13 14" key="1">
    <citation type="submission" date="2017-09" db="EMBL/GenBank/DDBJ databases">
        <title>A multilocus sequence analysis scheme for characterization of bacteria in the genus Thioclava.</title>
        <authorList>
            <person name="Liu Y."/>
            <person name="Shao Z."/>
        </authorList>
    </citation>
    <scope>NUCLEOTIDE SEQUENCE [LARGE SCALE GENOMIC DNA]</scope>
    <source>
        <strain evidence="13 14">CAU 1312</strain>
    </source>
</reference>
<dbReference type="PROSITE" id="PS51278">
    <property type="entry name" value="GATASE_TYPE_2"/>
    <property type="match status" value="1"/>
</dbReference>
<feature type="binding site" evidence="7 10">
    <location>
        <position position="308"/>
    </location>
    <ligand>
        <name>Mg(2+)</name>
        <dbReference type="ChEBI" id="CHEBI:18420"/>
    </ligand>
</feature>
<organism evidence="13 14">
    <name type="scientific">Pseudothioclava arenosa</name>
    <dbReference type="NCBI Taxonomy" id="1795308"/>
    <lineage>
        <taxon>Bacteria</taxon>
        <taxon>Pseudomonadati</taxon>
        <taxon>Pseudomonadota</taxon>
        <taxon>Alphaproteobacteria</taxon>
        <taxon>Rhodobacterales</taxon>
        <taxon>Paracoccaceae</taxon>
        <taxon>Pseudothioclava</taxon>
    </lineage>
</organism>
<dbReference type="CDD" id="cd00715">
    <property type="entry name" value="GPATase_N"/>
    <property type="match status" value="1"/>
</dbReference>
<dbReference type="InterPro" id="IPR000836">
    <property type="entry name" value="PRTase_dom"/>
</dbReference>
<name>A0A2A4CR21_9RHOB</name>
<dbReference type="SUPFAM" id="SSF56235">
    <property type="entry name" value="N-terminal nucleophile aminohydrolases (Ntn hydrolases)"/>
    <property type="match status" value="1"/>
</dbReference>
<evidence type="ECO:0000256" key="3">
    <source>
        <dbReference type="ARBA" id="ARBA00022676"/>
    </source>
</evidence>
<dbReference type="OrthoDB" id="9801213at2"/>
<keyword evidence="7" id="KW-0004">4Fe-4S</keyword>